<keyword evidence="5" id="KW-0143">Chaperone</keyword>
<dbReference type="SUPFAM" id="SSF81923">
    <property type="entry name" value="Double Clp-N motif"/>
    <property type="match status" value="1"/>
</dbReference>
<dbReference type="Pfam" id="PF00004">
    <property type="entry name" value="AAA"/>
    <property type="match status" value="1"/>
</dbReference>
<proteinExistence type="inferred from homology"/>
<dbReference type="InterPro" id="IPR004176">
    <property type="entry name" value="Clp_R_N"/>
</dbReference>
<dbReference type="EMBL" id="PDOC01000005">
    <property type="protein sequence ID" value="PIL44988.1"/>
    <property type="molecule type" value="Genomic_DNA"/>
</dbReference>
<keyword evidence="10" id="KW-1185">Reference proteome</keyword>
<keyword evidence="4" id="KW-0067">ATP-binding</keyword>
<dbReference type="InterPro" id="IPR041546">
    <property type="entry name" value="ClpA/ClpB_AAA_lid"/>
</dbReference>
<dbReference type="AlphaFoldDB" id="A0A2G8TH75"/>
<dbReference type="PROSITE" id="PS00870">
    <property type="entry name" value="CLPAB_1"/>
    <property type="match status" value="1"/>
</dbReference>
<dbReference type="Pfam" id="PF17871">
    <property type="entry name" value="AAA_lid_9"/>
    <property type="match status" value="1"/>
</dbReference>
<dbReference type="PROSITE" id="PS51903">
    <property type="entry name" value="CLP_R"/>
    <property type="match status" value="1"/>
</dbReference>
<evidence type="ECO:0000256" key="5">
    <source>
        <dbReference type="ARBA" id="ARBA00023186"/>
    </source>
</evidence>
<dbReference type="InterPro" id="IPR001270">
    <property type="entry name" value="ClpA/B"/>
</dbReference>
<comment type="similarity">
    <text evidence="1">Belongs to the ClpA/ClpB family.</text>
</comment>
<dbReference type="InterPro" id="IPR027417">
    <property type="entry name" value="P-loop_NTPase"/>
</dbReference>
<evidence type="ECO:0000313" key="10">
    <source>
        <dbReference type="Proteomes" id="UP000230390"/>
    </source>
</evidence>
<dbReference type="InterPro" id="IPR017729">
    <property type="entry name" value="ATPase_T6SS_ClpV1"/>
</dbReference>
<evidence type="ECO:0000256" key="7">
    <source>
        <dbReference type="PROSITE-ProRule" id="PRU01251"/>
    </source>
</evidence>
<dbReference type="CDD" id="cd00009">
    <property type="entry name" value="AAA"/>
    <property type="match status" value="1"/>
</dbReference>
<dbReference type="Pfam" id="PF02861">
    <property type="entry name" value="Clp_N"/>
    <property type="match status" value="1"/>
</dbReference>
<dbReference type="OrthoDB" id="9803641at2"/>
<comment type="function">
    <text evidence="6">Part of a stress-induced multi-chaperone system, it is involved in the recovery of the cell from heat-induced damage, in cooperation with DnaK, DnaJ and GrpE. Acts before DnaK, in the processing of protein aggregates. Protein binding stimulates the ATPase activity; ATP hydrolysis unfolds the denatured protein aggregates, which probably helps expose new hydrophobic binding sites on the surface of ClpB-bound aggregates, contributing to the solubilization and refolding of denatured protein aggregates by DnaK.</text>
</comment>
<dbReference type="SMART" id="SM00382">
    <property type="entry name" value="AAA"/>
    <property type="match status" value="2"/>
</dbReference>
<dbReference type="SMART" id="SM01086">
    <property type="entry name" value="ClpB_D2-small"/>
    <property type="match status" value="1"/>
</dbReference>
<keyword evidence="3" id="KW-0547">Nucleotide-binding</keyword>
<dbReference type="GO" id="GO:0016887">
    <property type="term" value="F:ATP hydrolysis activity"/>
    <property type="evidence" value="ECO:0007669"/>
    <property type="project" value="InterPro"/>
</dbReference>
<gene>
    <name evidence="9" type="primary">clpV</name>
    <name evidence="9" type="ORF">CR105_10985</name>
</gene>
<dbReference type="CDD" id="cd19499">
    <property type="entry name" value="RecA-like_ClpB_Hsp104-like"/>
    <property type="match status" value="1"/>
</dbReference>
<dbReference type="Pfam" id="PF10431">
    <property type="entry name" value="ClpB_D2-small"/>
    <property type="match status" value="1"/>
</dbReference>
<dbReference type="FunFam" id="3.40.50.300:FF:000025">
    <property type="entry name" value="ATP-dependent Clp protease subunit"/>
    <property type="match status" value="1"/>
</dbReference>
<evidence type="ECO:0000259" key="8">
    <source>
        <dbReference type="PROSITE" id="PS51903"/>
    </source>
</evidence>
<dbReference type="PANTHER" id="PTHR11638">
    <property type="entry name" value="ATP-DEPENDENT CLP PROTEASE"/>
    <property type="match status" value="1"/>
</dbReference>
<dbReference type="NCBIfam" id="TIGR03345">
    <property type="entry name" value="VI_ClpV1"/>
    <property type="match status" value="1"/>
</dbReference>
<dbReference type="GO" id="GO:0005737">
    <property type="term" value="C:cytoplasm"/>
    <property type="evidence" value="ECO:0007669"/>
    <property type="project" value="TreeGrafter"/>
</dbReference>
<evidence type="ECO:0000256" key="2">
    <source>
        <dbReference type="ARBA" id="ARBA00022737"/>
    </source>
</evidence>
<dbReference type="Gene3D" id="1.10.1780.10">
    <property type="entry name" value="Clp, N-terminal domain"/>
    <property type="match status" value="1"/>
</dbReference>
<dbReference type="Proteomes" id="UP000230390">
    <property type="component" value="Unassembled WGS sequence"/>
</dbReference>
<dbReference type="FunFam" id="3.40.50.300:FF:000010">
    <property type="entry name" value="Chaperone clpB 1, putative"/>
    <property type="match status" value="1"/>
</dbReference>
<protein>
    <submittedName>
        <fullName evidence="9">Type VI secretion system ATPase TssH</fullName>
    </submittedName>
</protein>
<dbReference type="RefSeq" id="WP_099788492.1">
    <property type="nucleotide sequence ID" value="NZ_JBHLYV010000032.1"/>
</dbReference>
<evidence type="ECO:0000256" key="4">
    <source>
        <dbReference type="ARBA" id="ARBA00022840"/>
    </source>
</evidence>
<dbReference type="InterPro" id="IPR050130">
    <property type="entry name" value="ClpA_ClpB"/>
</dbReference>
<organism evidence="9 10">
    <name type="scientific">Massilia eurypsychrophila</name>
    <dbReference type="NCBI Taxonomy" id="1485217"/>
    <lineage>
        <taxon>Bacteria</taxon>
        <taxon>Pseudomonadati</taxon>
        <taxon>Pseudomonadota</taxon>
        <taxon>Betaproteobacteria</taxon>
        <taxon>Burkholderiales</taxon>
        <taxon>Oxalobacteraceae</taxon>
        <taxon>Telluria group</taxon>
        <taxon>Massilia</taxon>
    </lineage>
</organism>
<dbReference type="GO" id="GO:0034605">
    <property type="term" value="P:cellular response to heat"/>
    <property type="evidence" value="ECO:0007669"/>
    <property type="project" value="TreeGrafter"/>
</dbReference>
<dbReference type="InterPro" id="IPR019489">
    <property type="entry name" value="Clp_ATPase_C"/>
</dbReference>
<accession>A0A2G8TH75</accession>
<dbReference type="Gene3D" id="3.40.50.300">
    <property type="entry name" value="P-loop containing nucleotide triphosphate hydrolases"/>
    <property type="match status" value="3"/>
</dbReference>
<keyword evidence="2 7" id="KW-0677">Repeat</keyword>
<sequence length="887" mass="96847">MADISRVALFGKLNSLCYRAIESSTVFCKLRGNPYVEVAHWMHQILQLQDSDLVRIIKQYDIDQAALARDLTAALDRLPRGSTSVTDLSSQLEESVERAWVYGTLMFGESQIRSGHLVIGMLKTNGLRNSLYGMSKQFEKIKLEHLGDNFARLLNASPEAQMSATDGFTGGGAAPGEASGAIAPAAMGKQEALKKFTVDLTEQARSGKMDPIVGRDDEIRQMVDILMRRRQNNPIMIGEAGVGKTAVVEGFAQRIARGDVPPSLKDVELRTLDVGLLQAGASMKGEFEQRLRSVIDEVQASAKPIILFIDETHTLVGAGGAAGTGDAANLLKPALARGTLRTIGATTFAEYKKHIEKDPALTRRFQSIQVDEPSEERAILMMRGVAATMEKHHKVQILDEALEAAVKLSHRYIPARQLPDKSVSLIDTACARVAVSLHATPAEVDDSRKRIEALETELAIIGRESAIGIDTGKRGPDADALLGEERSRLAGLETRWTDERALVDQLLSLRAQLRDGPAALEQRADLMEQLQAVQASLAHLQGETPLILPTVDYQAVAAVVGDWTGIPVGRMAKNEMETILNIAAQLAERVIGQDHAMQMIARRIQTSRAGLDNPSKPIGVFMLAGTSGVGKTETALALAEALYGGEQNLITINMSEYQEAHTVSTLKGAPPGYVGYGEGGVLTEAVRRKPYSVVLLDEVEKAHPDVHEMFFQVFDKGSMEDGEGRFIDFKNTLIILTTNAGTDLIAGLCKDPELMPDPDGMAKALREPLLKVFPPALLGRLVTIPYYPLSDDMLAKIVRLQLNRIKKRVEARYKIPFEHSEDVVRLVVSRCTESESGGRMIDAILTNTMLPDISREFLMRMMEGSPVETVRVVVANGDFSYTFGAPR</sequence>
<dbReference type="InterPro" id="IPR003959">
    <property type="entry name" value="ATPase_AAA_core"/>
</dbReference>
<dbReference type="GO" id="GO:0005524">
    <property type="term" value="F:ATP binding"/>
    <property type="evidence" value="ECO:0007669"/>
    <property type="project" value="UniProtKB-KW"/>
</dbReference>
<dbReference type="PANTHER" id="PTHR11638:SF184">
    <property type="entry name" value="ATPASE WITH CHAPERONE ACTIVITY"/>
    <property type="match status" value="1"/>
</dbReference>
<name>A0A2G8TH75_9BURK</name>
<evidence type="ECO:0000256" key="3">
    <source>
        <dbReference type="ARBA" id="ARBA00022741"/>
    </source>
</evidence>
<feature type="domain" description="Clp R" evidence="8">
    <location>
        <begin position="10"/>
        <end position="151"/>
    </location>
</feature>
<dbReference type="InterPro" id="IPR018368">
    <property type="entry name" value="ClpA/B_CS1"/>
</dbReference>
<dbReference type="SUPFAM" id="SSF52540">
    <property type="entry name" value="P-loop containing nucleoside triphosphate hydrolases"/>
    <property type="match status" value="2"/>
</dbReference>
<evidence type="ECO:0000256" key="6">
    <source>
        <dbReference type="ARBA" id="ARBA00025613"/>
    </source>
</evidence>
<reference evidence="9 10" key="1">
    <citation type="submission" date="2017-10" db="EMBL/GenBank/DDBJ databases">
        <title>Massilia psychrophilum sp. nov., a novel purple-pigmented bacterium isolated from Tianshan glacier, Xinjiang Municipality, China.</title>
        <authorList>
            <person name="Wang H."/>
        </authorList>
    </citation>
    <scope>NUCLEOTIDE SEQUENCE [LARGE SCALE GENOMIC DNA]</scope>
    <source>
        <strain evidence="9 10">JCM 30074</strain>
    </source>
</reference>
<evidence type="ECO:0000256" key="1">
    <source>
        <dbReference type="ARBA" id="ARBA00008675"/>
    </source>
</evidence>
<evidence type="ECO:0000313" key="9">
    <source>
        <dbReference type="EMBL" id="PIL44988.1"/>
    </source>
</evidence>
<dbReference type="InterPro" id="IPR036628">
    <property type="entry name" value="Clp_N_dom_sf"/>
</dbReference>
<dbReference type="Gene3D" id="1.10.8.60">
    <property type="match status" value="1"/>
</dbReference>
<dbReference type="InterPro" id="IPR003593">
    <property type="entry name" value="AAA+_ATPase"/>
</dbReference>
<dbReference type="PRINTS" id="PR00300">
    <property type="entry name" value="CLPPROTEASEA"/>
</dbReference>
<dbReference type="Pfam" id="PF07724">
    <property type="entry name" value="AAA_2"/>
    <property type="match status" value="1"/>
</dbReference>
<comment type="caution">
    <text evidence="9">The sequence shown here is derived from an EMBL/GenBank/DDBJ whole genome shotgun (WGS) entry which is preliminary data.</text>
</comment>